<dbReference type="EMBL" id="VRYY01000402">
    <property type="protein sequence ID" value="MBG3877885.1"/>
    <property type="molecule type" value="Genomic_DNA"/>
</dbReference>
<feature type="domain" description="FecR protein" evidence="1">
    <location>
        <begin position="67"/>
        <end position="154"/>
    </location>
</feature>
<evidence type="ECO:0000259" key="1">
    <source>
        <dbReference type="Pfam" id="PF04773"/>
    </source>
</evidence>
<comment type="caution">
    <text evidence="2">The sequence shown here is derived from an EMBL/GenBank/DDBJ whole genome shotgun (WGS) entry which is preliminary data.</text>
</comment>
<dbReference type="Pfam" id="PF04773">
    <property type="entry name" value="FecR"/>
    <property type="match status" value="1"/>
</dbReference>
<name>A0ABS0J5Y7_9BACT</name>
<protein>
    <recommendedName>
        <fullName evidence="1">FecR protein domain-containing protein</fullName>
    </recommendedName>
</protein>
<organism evidence="2 3">
    <name type="scientific">Nitratidesulfovibrio oxamicus</name>
    <dbReference type="NCBI Taxonomy" id="32016"/>
    <lineage>
        <taxon>Bacteria</taxon>
        <taxon>Pseudomonadati</taxon>
        <taxon>Thermodesulfobacteriota</taxon>
        <taxon>Desulfovibrionia</taxon>
        <taxon>Desulfovibrionales</taxon>
        <taxon>Desulfovibrionaceae</taxon>
        <taxon>Nitratidesulfovibrio</taxon>
    </lineage>
</organism>
<proteinExistence type="predicted"/>
<dbReference type="RefSeq" id="WP_196609938.1">
    <property type="nucleotide sequence ID" value="NZ_VRYY01000402.1"/>
</dbReference>
<gene>
    <name evidence="2" type="ORF">FVW20_12910</name>
</gene>
<dbReference type="Gene3D" id="2.60.120.1440">
    <property type="match status" value="1"/>
</dbReference>
<dbReference type="PANTHER" id="PTHR38731:SF1">
    <property type="entry name" value="FECR PROTEIN DOMAIN-CONTAINING PROTEIN"/>
    <property type="match status" value="1"/>
</dbReference>
<evidence type="ECO:0000313" key="3">
    <source>
        <dbReference type="Proteomes" id="UP001194469"/>
    </source>
</evidence>
<reference evidence="2 3" key="1">
    <citation type="submission" date="2019-08" db="EMBL/GenBank/DDBJ databases">
        <authorList>
            <person name="Luo N."/>
        </authorList>
    </citation>
    <scope>NUCLEOTIDE SEQUENCE [LARGE SCALE GENOMIC DNA]</scope>
    <source>
        <strain evidence="2 3">NCIMB 9442</strain>
    </source>
</reference>
<sequence length="155" mass="16470">MRTTRLMVHVPLALLALLALGLVLCDSVTRAEAPAANFRAVSGAVTVERAGSSSVPAPGDPLLVGDILRTGPDGKAGVSFQDGTRIAVGPGSELKVQSYRFVPLEKDYDFDVYMQRGEVAYSSGRLARLAPEAVKFRTPQAAVGVRGTRFLIRAE</sequence>
<dbReference type="Proteomes" id="UP001194469">
    <property type="component" value="Unassembled WGS sequence"/>
</dbReference>
<accession>A0ABS0J5Y7</accession>
<evidence type="ECO:0000313" key="2">
    <source>
        <dbReference type="EMBL" id="MBG3877885.1"/>
    </source>
</evidence>
<keyword evidence="3" id="KW-1185">Reference proteome</keyword>
<dbReference type="PANTHER" id="PTHR38731">
    <property type="entry name" value="LIPL45-RELATED LIPOPROTEIN-RELATED"/>
    <property type="match status" value="1"/>
</dbReference>
<dbReference type="InterPro" id="IPR006860">
    <property type="entry name" value="FecR"/>
</dbReference>